<dbReference type="InterPro" id="IPR036188">
    <property type="entry name" value="FAD/NAD-bd_sf"/>
</dbReference>
<keyword evidence="6" id="KW-0560">Oxidoreductase</keyword>
<evidence type="ECO:0000259" key="16">
    <source>
        <dbReference type="Pfam" id="PF00732"/>
    </source>
</evidence>
<dbReference type="AlphaFoldDB" id="A0A3D9RSM1"/>
<dbReference type="InterPro" id="IPR007867">
    <property type="entry name" value="GMC_OxRtase_C"/>
</dbReference>
<evidence type="ECO:0000256" key="7">
    <source>
        <dbReference type="ARBA" id="ARBA00023098"/>
    </source>
</evidence>
<feature type="domain" description="Glucose-methanol-choline oxidoreductase C-terminal" evidence="17">
    <location>
        <begin position="454"/>
        <end position="511"/>
    </location>
</feature>
<dbReference type="PANTHER" id="PTHR47470">
    <property type="entry name" value="CHOLESTEROL OXIDASE"/>
    <property type="match status" value="1"/>
</dbReference>
<dbReference type="InterPro" id="IPR052542">
    <property type="entry name" value="Cholesterol_Oxidase"/>
</dbReference>
<evidence type="ECO:0000313" key="18">
    <source>
        <dbReference type="EMBL" id="REE82920.1"/>
    </source>
</evidence>
<dbReference type="GO" id="GO:0050660">
    <property type="term" value="F:flavin adenine dinucleotide binding"/>
    <property type="evidence" value="ECO:0007669"/>
    <property type="project" value="InterPro"/>
</dbReference>
<evidence type="ECO:0000256" key="13">
    <source>
        <dbReference type="ARBA" id="ARBA00049723"/>
    </source>
</evidence>
<dbReference type="PRINTS" id="PR00411">
    <property type="entry name" value="PNDRDTASEI"/>
</dbReference>
<comment type="cofactor">
    <cofactor evidence="1">
        <name>FAD</name>
        <dbReference type="ChEBI" id="CHEBI:57692"/>
    </cofactor>
</comment>
<keyword evidence="7" id="KW-0443">Lipid metabolism</keyword>
<dbReference type="SUPFAM" id="SSF51905">
    <property type="entry name" value="FAD/NAD(P)-binding domain"/>
    <property type="match status" value="1"/>
</dbReference>
<protein>
    <recommendedName>
        <fullName evidence="14">Cholesterol oxidase</fullName>
        <ecNumber evidence="13">1.1.3.6</ecNumber>
        <ecNumber evidence="11">5.3.3.1</ecNumber>
    </recommendedName>
    <alternativeName>
        <fullName evidence="15">Cholesterol isomerase</fullName>
    </alternativeName>
</protein>
<name>A0A3D9RSM1_9FLAO</name>
<evidence type="ECO:0000256" key="12">
    <source>
        <dbReference type="ARBA" id="ARBA00049645"/>
    </source>
</evidence>
<keyword evidence="4" id="KW-0285">Flavoprotein</keyword>
<dbReference type="GO" id="GO:0008203">
    <property type="term" value="P:cholesterol metabolic process"/>
    <property type="evidence" value="ECO:0007669"/>
    <property type="project" value="UniProtKB-KW"/>
</dbReference>
<sequence length="527" mass="58137">MKANLDYDYVIIGSGFGGSVSALRLSEKGYKVLVIEKGKWFKSEDFPKTNWNLKKWLWEPKLNLKGFFKMTFLNHVTVLSGVGVGGGSLTYANTLPIPKKEFFNSGSWSNLNNWEEVLSPFYDIAYKMLGAAQNPKLYAADMAIKDIAKEIGKEEHFKPSKVAVYFGEAGKIVNDPYFEGKGPNRSGCIHCGACMTGCRFNSKNTLDKNYLYLAQKLGTKIIAEKEVYNVSVINAENGNDGYKVEFKSSIGNKQKDSITTKGVIFSGGVVGTVPLLLKLKQKSLPNLSEKVGCNVRTNNESLLVVTSTEKKPKDYSKGLAIGSVLHTDKNSHLEPVRYGEGSGFFRILTVPIIHNKYMVLRLLGILGLAFKYPLKLFKTVFAKDYSKRTTILLFMQTLDSTLRIKLGKITKMKTQTEQGKKPNAFIPEALELGKKFSKKVKGIPYANITDVLLGTSTTAHVLGGAVMGEDISKGVIDKNNQVFGYKNMFVCDGSMISANPGVNPSLSITAISEHAMSKIPVKIEKPF</sequence>
<dbReference type="GO" id="GO:0004769">
    <property type="term" value="F:steroid Delta-isomerase activity"/>
    <property type="evidence" value="ECO:0007669"/>
    <property type="project" value="UniProtKB-EC"/>
</dbReference>
<evidence type="ECO:0000259" key="17">
    <source>
        <dbReference type="Pfam" id="PF05199"/>
    </source>
</evidence>
<dbReference type="InterPro" id="IPR000172">
    <property type="entry name" value="GMC_OxRdtase_N"/>
</dbReference>
<evidence type="ECO:0000256" key="8">
    <source>
        <dbReference type="ARBA" id="ARBA00023166"/>
    </source>
</evidence>
<evidence type="ECO:0000256" key="15">
    <source>
        <dbReference type="ARBA" id="ARBA00049778"/>
    </source>
</evidence>
<dbReference type="Pfam" id="PF05199">
    <property type="entry name" value="GMC_oxred_C"/>
    <property type="match status" value="1"/>
</dbReference>
<comment type="caution">
    <text evidence="18">The sequence shown here is derived from an EMBL/GenBank/DDBJ whole genome shotgun (WGS) entry which is preliminary data.</text>
</comment>
<reference evidence="18 19" key="1">
    <citation type="submission" date="2018-08" db="EMBL/GenBank/DDBJ databases">
        <title>Genomic Encyclopedia of Type Strains, Phase III (KMG-III): the genomes of soil and plant-associated and newly described type strains.</title>
        <authorList>
            <person name="Whitman W."/>
        </authorList>
    </citation>
    <scope>NUCLEOTIDE SEQUENCE [LARGE SCALE GENOMIC DNA]</scope>
    <source>
        <strain evidence="18 19">325-5</strain>
    </source>
</reference>
<evidence type="ECO:0000256" key="4">
    <source>
        <dbReference type="ARBA" id="ARBA00022630"/>
    </source>
</evidence>
<keyword evidence="19" id="KW-1185">Reference proteome</keyword>
<dbReference type="Pfam" id="PF00732">
    <property type="entry name" value="GMC_oxred_N"/>
    <property type="match status" value="1"/>
</dbReference>
<dbReference type="EMBL" id="QTTQ01000009">
    <property type="protein sequence ID" value="REE82920.1"/>
    <property type="molecule type" value="Genomic_DNA"/>
</dbReference>
<evidence type="ECO:0000256" key="2">
    <source>
        <dbReference type="ARBA" id="ARBA00010790"/>
    </source>
</evidence>
<proteinExistence type="inferred from homology"/>
<evidence type="ECO:0000256" key="1">
    <source>
        <dbReference type="ARBA" id="ARBA00001974"/>
    </source>
</evidence>
<organism evidence="18 19">
    <name type="scientific">Lutibacter oceani</name>
    <dbReference type="NCBI Taxonomy" id="1853311"/>
    <lineage>
        <taxon>Bacteria</taxon>
        <taxon>Pseudomonadati</taxon>
        <taxon>Bacteroidota</taxon>
        <taxon>Flavobacteriia</taxon>
        <taxon>Flavobacteriales</taxon>
        <taxon>Flavobacteriaceae</taxon>
        <taxon>Lutibacter</taxon>
    </lineage>
</organism>
<dbReference type="PANTHER" id="PTHR47470:SF1">
    <property type="entry name" value="FAD-DEPENDENT OXIDOREDUCTASE 2 FAD BINDING DOMAIN-CONTAINING PROTEIN"/>
    <property type="match status" value="1"/>
</dbReference>
<evidence type="ECO:0000256" key="14">
    <source>
        <dbReference type="ARBA" id="ARBA00049744"/>
    </source>
</evidence>
<dbReference type="GO" id="GO:0016995">
    <property type="term" value="F:cholesterol oxidase activity"/>
    <property type="evidence" value="ECO:0007669"/>
    <property type="project" value="UniProtKB-EC"/>
</dbReference>
<dbReference type="OrthoDB" id="9787779at2"/>
<dbReference type="EC" id="1.1.3.6" evidence="13"/>
<evidence type="ECO:0000256" key="3">
    <source>
        <dbReference type="ARBA" id="ARBA00022548"/>
    </source>
</evidence>
<dbReference type="Gene3D" id="3.50.50.60">
    <property type="entry name" value="FAD/NAD(P)-binding domain"/>
    <property type="match status" value="3"/>
</dbReference>
<keyword evidence="10" id="KW-0413">Isomerase</keyword>
<keyword evidence="5" id="KW-0274">FAD</keyword>
<evidence type="ECO:0000256" key="6">
    <source>
        <dbReference type="ARBA" id="ARBA00023002"/>
    </source>
</evidence>
<dbReference type="EC" id="5.3.3.1" evidence="11"/>
<dbReference type="Proteomes" id="UP000256429">
    <property type="component" value="Unassembled WGS sequence"/>
</dbReference>
<dbReference type="RefSeq" id="WP_115878884.1">
    <property type="nucleotide sequence ID" value="NZ_QTTQ01000009.1"/>
</dbReference>
<evidence type="ECO:0000256" key="11">
    <source>
        <dbReference type="ARBA" id="ARBA00038856"/>
    </source>
</evidence>
<evidence type="ECO:0000256" key="10">
    <source>
        <dbReference type="ARBA" id="ARBA00023235"/>
    </source>
</evidence>
<evidence type="ECO:0000256" key="5">
    <source>
        <dbReference type="ARBA" id="ARBA00022827"/>
    </source>
</evidence>
<keyword evidence="3" id="KW-0153">Cholesterol metabolism</keyword>
<keyword evidence="9" id="KW-0753">Steroid metabolism</keyword>
<evidence type="ECO:0000256" key="9">
    <source>
        <dbReference type="ARBA" id="ARBA00023221"/>
    </source>
</evidence>
<evidence type="ECO:0000313" key="19">
    <source>
        <dbReference type="Proteomes" id="UP000256429"/>
    </source>
</evidence>
<accession>A0A3D9RSM1</accession>
<comment type="pathway">
    <text evidence="12">Steroid metabolism; cholesterol degradation.</text>
</comment>
<gene>
    <name evidence="18" type="ORF">BX611_0195</name>
</gene>
<comment type="similarity">
    <text evidence="2">Belongs to the GMC oxidoreductase family.</text>
</comment>
<keyword evidence="8" id="KW-1207">Sterol metabolism</keyword>
<feature type="domain" description="Glucose-methanol-choline oxidoreductase N-terminal" evidence="16">
    <location>
        <begin position="9"/>
        <end position="278"/>
    </location>
</feature>